<accession>A0A8J6HEN5</accession>
<name>A0A8J6HEN5_TENMO</name>
<dbReference type="Proteomes" id="UP000719412">
    <property type="component" value="Unassembled WGS sequence"/>
</dbReference>
<evidence type="ECO:0000256" key="1">
    <source>
        <dbReference type="SAM" id="MobiDB-lite"/>
    </source>
</evidence>
<feature type="region of interest" description="Disordered" evidence="1">
    <location>
        <begin position="1"/>
        <end position="29"/>
    </location>
</feature>
<evidence type="ECO:0000313" key="3">
    <source>
        <dbReference type="Proteomes" id="UP000719412"/>
    </source>
</evidence>
<protein>
    <submittedName>
        <fullName evidence="2">Uncharacterized protein</fullName>
    </submittedName>
</protein>
<keyword evidence="3" id="KW-1185">Reference proteome</keyword>
<dbReference type="AlphaFoldDB" id="A0A8J6HEN5"/>
<reference evidence="2" key="1">
    <citation type="journal article" date="2020" name="J Insects Food Feed">
        <title>The yellow mealworm (Tenebrio molitor) genome: a resource for the emerging insects as food and feed industry.</title>
        <authorList>
            <person name="Eriksson T."/>
            <person name="Andere A."/>
            <person name="Kelstrup H."/>
            <person name="Emery V."/>
            <person name="Picard C."/>
        </authorList>
    </citation>
    <scope>NUCLEOTIDE SEQUENCE</scope>
    <source>
        <strain evidence="2">Stoneville</strain>
        <tissue evidence="2">Whole head</tissue>
    </source>
</reference>
<feature type="compositionally biased region" description="Polar residues" evidence="1">
    <location>
        <begin position="61"/>
        <end position="73"/>
    </location>
</feature>
<evidence type="ECO:0000313" key="2">
    <source>
        <dbReference type="EMBL" id="KAH0817390.1"/>
    </source>
</evidence>
<gene>
    <name evidence="2" type="ORF">GEV33_005401</name>
</gene>
<comment type="caution">
    <text evidence="2">The sequence shown here is derived from an EMBL/GenBank/DDBJ whole genome shotgun (WGS) entry which is preliminary data.</text>
</comment>
<proteinExistence type="predicted"/>
<feature type="compositionally biased region" description="Basic and acidic residues" evidence="1">
    <location>
        <begin position="1"/>
        <end position="19"/>
    </location>
</feature>
<organism evidence="2 3">
    <name type="scientific">Tenebrio molitor</name>
    <name type="common">Yellow mealworm beetle</name>
    <dbReference type="NCBI Taxonomy" id="7067"/>
    <lineage>
        <taxon>Eukaryota</taxon>
        <taxon>Metazoa</taxon>
        <taxon>Ecdysozoa</taxon>
        <taxon>Arthropoda</taxon>
        <taxon>Hexapoda</taxon>
        <taxon>Insecta</taxon>
        <taxon>Pterygota</taxon>
        <taxon>Neoptera</taxon>
        <taxon>Endopterygota</taxon>
        <taxon>Coleoptera</taxon>
        <taxon>Polyphaga</taxon>
        <taxon>Cucujiformia</taxon>
        <taxon>Tenebrionidae</taxon>
        <taxon>Tenebrio</taxon>
    </lineage>
</organism>
<sequence length="243" mass="27154">MKRAERLNKKPETENEGRPSSKPLQPKKSDFLSVECFSSGSSETLLLDSTSNYDVTKPNADFTTKSRSAPTTSTAHDSLADICFKMNRFKQQENKSDSYVTCCSEETTAAKKKLELIFNESSEEVLSCRDDSSSVSLRYKISCEKTPVTAGSPRADSVVSFYDSSRFRCESRDGFYLQPQEFCDDSSNECDYVKRKKEAKFASPQLQRRPSANGEFGGVRGSTASLKWKLIISHHDQGDIAHA</sequence>
<feature type="region of interest" description="Disordered" evidence="1">
    <location>
        <begin position="48"/>
        <end position="73"/>
    </location>
</feature>
<dbReference type="EMBL" id="JABDTM020019575">
    <property type="protein sequence ID" value="KAH0817390.1"/>
    <property type="molecule type" value="Genomic_DNA"/>
</dbReference>
<reference evidence="2" key="2">
    <citation type="submission" date="2021-08" db="EMBL/GenBank/DDBJ databases">
        <authorList>
            <person name="Eriksson T."/>
        </authorList>
    </citation>
    <scope>NUCLEOTIDE SEQUENCE</scope>
    <source>
        <strain evidence="2">Stoneville</strain>
        <tissue evidence="2">Whole head</tissue>
    </source>
</reference>